<dbReference type="AlphaFoldDB" id="A0A0E0Q912"/>
<dbReference type="Proteomes" id="UP000008022">
    <property type="component" value="Unassembled WGS sequence"/>
</dbReference>
<name>A0A0E0Q912_ORYRU</name>
<dbReference type="OMA" id="PQCPRHC"/>
<evidence type="ECO:0000313" key="1">
    <source>
        <dbReference type="EnsemblPlants" id="ORUFI07G16870.1"/>
    </source>
</evidence>
<evidence type="ECO:0000313" key="2">
    <source>
        <dbReference type="Proteomes" id="UP000008022"/>
    </source>
</evidence>
<reference evidence="1" key="2">
    <citation type="submission" date="2015-06" db="UniProtKB">
        <authorList>
            <consortium name="EnsemblPlants"/>
        </authorList>
    </citation>
    <scope>IDENTIFICATION</scope>
</reference>
<dbReference type="HOGENOM" id="CLU_099595_0_0_1"/>
<dbReference type="PANTHER" id="PTHR33207">
    <property type="entry name" value="F-BOX DOMAIN CONTAINING PROTEIN-RELATED"/>
    <property type="match status" value="1"/>
</dbReference>
<sequence length="126" mass="14450">MAFSAVQLPQCPRHCSFDVGETKDGAICIVYAHQLNVSVLMHTKDDDGAAERWVMDRSSNESFEPRCVTAVFVLAVRDSYAYLATSPMFHDPQSPCWFLFLCLETMKLERLFRRTFDNDVQPYIMA</sequence>
<keyword evidence="2" id="KW-1185">Reference proteome</keyword>
<protein>
    <submittedName>
        <fullName evidence="1">Uncharacterized protein</fullName>
    </submittedName>
</protein>
<organism evidence="1 2">
    <name type="scientific">Oryza rufipogon</name>
    <name type="common">Brownbeard rice</name>
    <name type="synonym">Asian wild rice</name>
    <dbReference type="NCBI Taxonomy" id="4529"/>
    <lineage>
        <taxon>Eukaryota</taxon>
        <taxon>Viridiplantae</taxon>
        <taxon>Streptophyta</taxon>
        <taxon>Embryophyta</taxon>
        <taxon>Tracheophyta</taxon>
        <taxon>Spermatophyta</taxon>
        <taxon>Magnoliopsida</taxon>
        <taxon>Liliopsida</taxon>
        <taxon>Poales</taxon>
        <taxon>Poaceae</taxon>
        <taxon>BOP clade</taxon>
        <taxon>Oryzoideae</taxon>
        <taxon>Oryzeae</taxon>
        <taxon>Oryzinae</taxon>
        <taxon>Oryza</taxon>
    </lineage>
</organism>
<dbReference type="Gramene" id="ORUFI07G16870.1">
    <property type="protein sequence ID" value="ORUFI07G16870.1"/>
    <property type="gene ID" value="ORUFI07G16870"/>
</dbReference>
<proteinExistence type="predicted"/>
<reference evidence="2" key="1">
    <citation type="submission" date="2013-06" db="EMBL/GenBank/DDBJ databases">
        <authorList>
            <person name="Zhao Q."/>
        </authorList>
    </citation>
    <scope>NUCLEOTIDE SEQUENCE</scope>
    <source>
        <strain evidence="2">cv. W1943</strain>
    </source>
</reference>
<dbReference type="EnsemblPlants" id="ORUFI07G16870.1">
    <property type="protein sequence ID" value="ORUFI07G16870.1"/>
    <property type="gene ID" value="ORUFI07G16870"/>
</dbReference>
<accession>A0A0E0Q912</accession>